<keyword evidence="3" id="KW-0156">Chromatin regulator</keyword>
<reference evidence="9" key="1">
    <citation type="submission" date="2017-02" db="UniProtKB">
        <authorList>
            <consortium name="WormBaseParasite"/>
        </authorList>
    </citation>
    <scope>IDENTIFICATION</scope>
</reference>
<evidence type="ECO:0000256" key="6">
    <source>
        <dbReference type="ARBA" id="ARBA00023242"/>
    </source>
</evidence>
<dbReference type="GO" id="GO:0006357">
    <property type="term" value="P:regulation of transcription by RNA polymerase II"/>
    <property type="evidence" value="ECO:0007669"/>
    <property type="project" value="TreeGrafter"/>
</dbReference>
<dbReference type="AlphaFoldDB" id="A0A0N5CZ73"/>
<evidence type="ECO:0000313" key="9">
    <source>
        <dbReference type="WBParaSite" id="TCLT_0000577801-mRNA-1"/>
    </source>
</evidence>
<comment type="similarity">
    <text evidence="2">Belongs to the EAF7 family.</text>
</comment>
<dbReference type="EMBL" id="UYYF01004362">
    <property type="protein sequence ID" value="VDN03051.1"/>
    <property type="molecule type" value="Genomic_DNA"/>
</dbReference>
<dbReference type="Pfam" id="PF07904">
    <property type="entry name" value="Eaf7"/>
    <property type="match status" value="1"/>
</dbReference>
<keyword evidence="6" id="KW-0539">Nucleus</keyword>
<proteinExistence type="inferred from homology"/>
<keyword evidence="4" id="KW-0805">Transcription regulation</keyword>
<organism evidence="9">
    <name type="scientific">Thelazia callipaeda</name>
    <name type="common">Oriental eyeworm</name>
    <name type="synonym">Parasitic nematode</name>
    <dbReference type="NCBI Taxonomy" id="103827"/>
    <lineage>
        <taxon>Eukaryota</taxon>
        <taxon>Metazoa</taxon>
        <taxon>Ecdysozoa</taxon>
        <taxon>Nematoda</taxon>
        <taxon>Chromadorea</taxon>
        <taxon>Rhabditida</taxon>
        <taxon>Spirurina</taxon>
        <taxon>Spiruromorpha</taxon>
        <taxon>Thelazioidea</taxon>
        <taxon>Thelaziidae</taxon>
        <taxon>Thelazia</taxon>
    </lineage>
</organism>
<dbReference type="GO" id="GO:0006325">
    <property type="term" value="P:chromatin organization"/>
    <property type="evidence" value="ECO:0007669"/>
    <property type="project" value="UniProtKB-KW"/>
</dbReference>
<sequence length="189" mass="22449">MEMERSSSLPDVNKSSPVDLKESFFSFGWCTDSEIRLLKKLLIHKPIGVAKHFQMACLVDYMNNIYEDEDTDFEDILNPVDLHELNVRKNICGKPRVFKPKYVIRPTARMIWEKLDAFYDLKEVEKNESSLEDLTEKWDFSLPPDEFGDLLRKKEEMSKRTPQSSHSSTRRRATFFWYFYILIYTICKP</sequence>
<evidence type="ECO:0000256" key="4">
    <source>
        <dbReference type="ARBA" id="ARBA00023015"/>
    </source>
</evidence>
<dbReference type="WBParaSite" id="TCLT_0000577801-mRNA-1">
    <property type="protein sequence ID" value="TCLT_0000577801-mRNA-1"/>
    <property type="gene ID" value="TCLT_0000577801"/>
</dbReference>
<reference evidence="7 8" key="2">
    <citation type="submission" date="2018-11" db="EMBL/GenBank/DDBJ databases">
        <authorList>
            <consortium name="Pathogen Informatics"/>
        </authorList>
    </citation>
    <scope>NUCLEOTIDE SEQUENCE [LARGE SCALE GENOMIC DNA]</scope>
</reference>
<dbReference type="GO" id="GO:0035267">
    <property type="term" value="C:NuA4 histone acetyltransferase complex"/>
    <property type="evidence" value="ECO:0007669"/>
    <property type="project" value="TreeGrafter"/>
</dbReference>
<gene>
    <name evidence="7" type="ORF">TCLT_LOCUS5767</name>
</gene>
<dbReference type="OrthoDB" id="5595141at2759"/>
<evidence type="ECO:0000313" key="7">
    <source>
        <dbReference type="EMBL" id="VDN03051.1"/>
    </source>
</evidence>
<keyword evidence="5" id="KW-0804">Transcription</keyword>
<evidence type="ECO:0000256" key="2">
    <source>
        <dbReference type="ARBA" id="ARBA00007117"/>
    </source>
</evidence>
<evidence type="ECO:0000313" key="8">
    <source>
        <dbReference type="Proteomes" id="UP000276776"/>
    </source>
</evidence>
<dbReference type="InterPro" id="IPR012423">
    <property type="entry name" value="Eaf7/MRGBP"/>
</dbReference>
<dbReference type="STRING" id="103827.A0A0N5CZ73"/>
<evidence type="ECO:0000256" key="5">
    <source>
        <dbReference type="ARBA" id="ARBA00023163"/>
    </source>
</evidence>
<dbReference type="PANTHER" id="PTHR13581:SF5">
    <property type="entry name" value="MRG_MORF4L-BINDING PROTEIN"/>
    <property type="match status" value="1"/>
</dbReference>
<name>A0A0N5CZ73_THECL</name>
<evidence type="ECO:0000256" key="3">
    <source>
        <dbReference type="ARBA" id="ARBA00022853"/>
    </source>
</evidence>
<comment type="subcellular location">
    <subcellularLocation>
        <location evidence="1">Nucleus</location>
    </subcellularLocation>
</comment>
<dbReference type="OMA" id="WCIDSEI"/>
<dbReference type="PANTHER" id="PTHR13581">
    <property type="entry name" value="MRG-BINDING PROTEIN"/>
    <property type="match status" value="1"/>
</dbReference>
<accession>A0A0N5CZ73</accession>
<keyword evidence="8" id="KW-1185">Reference proteome</keyword>
<protein>
    <submittedName>
        <fullName evidence="9">Anaphase-promoting complex subunit 13</fullName>
    </submittedName>
</protein>
<evidence type="ECO:0000256" key="1">
    <source>
        <dbReference type="ARBA" id="ARBA00004123"/>
    </source>
</evidence>
<dbReference type="GO" id="GO:0005634">
    <property type="term" value="C:nucleus"/>
    <property type="evidence" value="ECO:0007669"/>
    <property type="project" value="UniProtKB-SubCell"/>
</dbReference>
<dbReference type="Proteomes" id="UP000276776">
    <property type="component" value="Unassembled WGS sequence"/>
</dbReference>